<feature type="domain" description="Bet v I/Major latex protein" evidence="1">
    <location>
        <begin position="16"/>
        <end position="73"/>
    </location>
</feature>
<dbReference type="Proteomes" id="UP000623129">
    <property type="component" value="Unassembled WGS sequence"/>
</dbReference>
<dbReference type="PANTHER" id="PTHR31907">
    <property type="entry name" value="MLP-LIKE PROTEIN 423"/>
    <property type="match status" value="1"/>
</dbReference>
<evidence type="ECO:0000313" key="3">
    <source>
        <dbReference type="Proteomes" id="UP000623129"/>
    </source>
</evidence>
<gene>
    <name evidence="2" type="ORF">FCM35_KLT20052</name>
</gene>
<name>A0A833QYV5_9POAL</name>
<keyword evidence="3" id="KW-1185">Reference proteome</keyword>
<dbReference type="GO" id="GO:0006952">
    <property type="term" value="P:defense response"/>
    <property type="evidence" value="ECO:0007669"/>
    <property type="project" value="InterPro"/>
</dbReference>
<dbReference type="OrthoDB" id="1858121at2759"/>
<reference evidence="2" key="1">
    <citation type="submission" date="2020-01" db="EMBL/GenBank/DDBJ databases">
        <title>Genome sequence of Kobresia littledalei, the first chromosome-level genome in the family Cyperaceae.</title>
        <authorList>
            <person name="Qu G."/>
        </authorList>
    </citation>
    <scope>NUCLEOTIDE SEQUENCE</scope>
    <source>
        <strain evidence="2">C.B.Clarke</strain>
        <tissue evidence="2">Leaf</tissue>
    </source>
</reference>
<dbReference type="InterPro" id="IPR000916">
    <property type="entry name" value="Bet_v_I/MLP"/>
</dbReference>
<organism evidence="2 3">
    <name type="scientific">Carex littledalei</name>
    <dbReference type="NCBI Taxonomy" id="544730"/>
    <lineage>
        <taxon>Eukaryota</taxon>
        <taxon>Viridiplantae</taxon>
        <taxon>Streptophyta</taxon>
        <taxon>Embryophyta</taxon>
        <taxon>Tracheophyta</taxon>
        <taxon>Spermatophyta</taxon>
        <taxon>Magnoliopsida</taxon>
        <taxon>Liliopsida</taxon>
        <taxon>Poales</taxon>
        <taxon>Cyperaceae</taxon>
        <taxon>Cyperoideae</taxon>
        <taxon>Cariceae</taxon>
        <taxon>Carex</taxon>
        <taxon>Carex subgen. Euthyceras</taxon>
    </lineage>
</organism>
<protein>
    <submittedName>
        <fullName evidence="2">MLP-like protein 423</fullName>
    </submittedName>
</protein>
<evidence type="ECO:0000259" key="1">
    <source>
        <dbReference type="Pfam" id="PF00407"/>
    </source>
</evidence>
<sequence>MIEYIIGLIAGTPLVTFAKEKVQAVEEDNKLVSYSVIDGEILNLYNNFKATLSIIPKGEGSLIKWTLQEYQKVQCILKLIELI</sequence>
<dbReference type="EMBL" id="SWLB01000008">
    <property type="protein sequence ID" value="KAF3335545.1"/>
    <property type="molecule type" value="Genomic_DNA"/>
</dbReference>
<dbReference type="SUPFAM" id="SSF55961">
    <property type="entry name" value="Bet v1-like"/>
    <property type="match status" value="1"/>
</dbReference>
<dbReference type="InterPro" id="IPR023393">
    <property type="entry name" value="START-like_dom_sf"/>
</dbReference>
<dbReference type="Pfam" id="PF00407">
    <property type="entry name" value="Bet_v_1"/>
    <property type="match status" value="1"/>
</dbReference>
<comment type="caution">
    <text evidence="2">The sequence shown here is derived from an EMBL/GenBank/DDBJ whole genome shotgun (WGS) entry which is preliminary data.</text>
</comment>
<accession>A0A833QYV5</accession>
<dbReference type="Gene3D" id="3.30.530.20">
    <property type="match status" value="1"/>
</dbReference>
<dbReference type="AlphaFoldDB" id="A0A833QYV5"/>
<dbReference type="InterPro" id="IPR051761">
    <property type="entry name" value="MLP-like_ligand-binding"/>
</dbReference>
<proteinExistence type="predicted"/>
<evidence type="ECO:0000313" key="2">
    <source>
        <dbReference type="EMBL" id="KAF3335545.1"/>
    </source>
</evidence>